<dbReference type="Pfam" id="PF04014">
    <property type="entry name" value="MazE_antitoxin"/>
    <property type="match status" value="1"/>
</dbReference>
<dbReference type="EMBL" id="LCEJ01000010">
    <property type="protein sequence ID" value="KKS70916.1"/>
    <property type="molecule type" value="Genomic_DNA"/>
</dbReference>
<protein>
    <recommendedName>
        <fullName evidence="1">SpoVT-AbrB domain-containing protein</fullName>
    </recommendedName>
</protein>
<sequence>MQTTISITSKWQIHIPKAARKALGLKKPGTIEIKAEKGKLTLTPAKKNILDYAGKYHYLLNKKTRKINIDKIRDYIDYSNA</sequence>
<dbReference type="Gene3D" id="2.10.260.10">
    <property type="match status" value="1"/>
</dbReference>
<dbReference type="Proteomes" id="UP000034785">
    <property type="component" value="Unassembled WGS sequence"/>
</dbReference>
<dbReference type="SUPFAM" id="SSF89447">
    <property type="entry name" value="AbrB/MazE/MraZ-like"/>
    <property type="match status" value="1"/>
</dbReference>
<dbReference type="InterPro" id="IPR007159">
    <property type="entry name" value="SpoVT-AbrB_dom"/>
</dbReference>
<comment type="caution">
    <text evidence="2">The sequence shown here is derived from an EMBL/GenBank/DDBJ whole genome shotgun (WGS) entry which is preliminary data.</text>
</comment>
<dbReference type="GO" id="GO:0003677">
    <property type="term" value="F:DNA binding"/>
    <property type="evidence" value="ECO:0007669"/>
    <property type="project" value="InterPro"/>
</dbReference>
<dbReference type="SMART" id="SM00966">
    <property type="entry name" value="SpoVT_AbrB"/>
    <property type="match status" value="1"/>
</dbReference>
<evidence type="ECO:0000313" key="2">
    <source>
        <dbReference type="EMBL" id="KKS70916.1"/>
    </source>
</evidence>
<dbReference type="AlphaFoldDB" id="A0A0G1DJA6"/>
<dbReference type="InterPro" id="IPR037914">
    <property type="entry name" value="SpoVT-AbrB_sf"/>
</dbReference>
<organism evidence="2 3">
    <name type="scientific">Candidatus Daviesbacteria bacterium GW2011_GWA2_42_7</name>
    <dbReference type="NCBI Taxonomy" id="1618425"/>
    <lineage>
        <taxon>Bacteria</taxon>
        <taxon>Candidatus Daviesiibacteriota</taxon>
    </lineage>
</organism>
<proteinExistence type="predicted"/>
<evidence type="ECO:0000259" key="1">
    <source>
        <dbReference type="SMART" id="SM00966"/>
    </source>
</evidence>
<accession>A0A0G1DJA6</accession>
<feature type="domain" description="SpoVT-AbrB" evidence="1">
    <location>
        <begin position="5"/>
        <end position="50"/>
    </location>
</feature>
<reference evidence="2 3" key="1">
    <citation type="journal article" date="2015" name="Nature">
        <title>rRNA introns, odd ribosomes, and small enigmatic genomes across a large radiation of phyla.</title>
        <authorList>
            <person name="Brown C.T."/>
            <person name="Hug L.A."/>
            <person name="Thomas B.C."/>
            <person name="Sharon I."/>
            <person name="Castelle C.J."/>
            <person name="Singh A."/>
            <person name="Wilkins M.J."/>
            <person name="Williams K.H."/>
            <person name="Banfield J.F."/>
        </authorList>
    </citation>
    <scope>NUCLEOTIDE SEQUENCE [LARGE SCALE GENOMIC DNA]</scope>
</reference>
<evidence type="ECO:0000313" key="3">
    <source>
        <dbReference type="Proteomes" id="UP000034785"/>
    </source>
</evidence>
<dbReference type="NCBIfam" id="TIGR01439">
    <property type="entry name" value="lp_hng_hel_AbrB"/>
    <property type="match status" value="1"/>
</dbReference>
<name>A0A0G1DJA6_9BACT</name>
<gene>
    <name evidence="2" type="ORF">UV41_C0010G0027</name>
</gene>